<comment type="caution">
    <text evidence="1">The sequence shown here is derived from an EMBL/GenBank/DDBJ whole genome shotgun (WGS) entry which is preliminary data.</text>
</comment>
<reference evidence="1" key="2">
    <citation type="journal article" date="2022" name="New Phytol.">
        <title>Evolutionary transition to the ectomycorrhizal habit in the genomes of a hyperdiverse lineage of mushroom-forming fungi.</title>
        <authorList>
            <person name="Looney B."/>
            <person name="Miyauchi S."/>
            <person name="Morin E."/>
            <person name="Drula E."/>
            <person name="Courty P.E."/>
            <person name="Kohler A."/>
            <person name="Kuo A."/>
            <person name="LaButti K."/>
            <person name="Pangilinan J."/>
            <person name="Lipzen A."/>
            <person name="Riley R."/>
            <person name="Andreopoulos W."/>
            <person name="He G."/>
            <person name="Johnson J."/>
            <person name="Nolan M."/>
            <person name="Tritt A."/>
            <person name="Barry K.W."/>
            <person name="Grigoriev I.V."/>
            <person name="Nagy L.G."/>
            <person name="Hibbett D."/>
            <person name="Henrissat B."/>
            <person name="Matheny P.B."/>
            <person name="Labbe J."/>
            <person name="Martin F.M."/>
        </authorList>
    </citation>
    <scope>NUCLEOTIDE SEQUENCE</scope>
    <source>
        <strain evidence="1">FP105234-sp</strain>
    </source>
</reference>
<gene>
    <name evidence="1" type="ORF">FA95DRAFT_1451862</name>
</gene>
<dbReference type="EMBL" id="MU276790">
    <property type="protein sequence ID" value="KAI0037672.1"/>
    <property type="molecule type" value="Genomic_DNA"/>
</dbReference>
<name>A0ACB8R1B7_9AGAM</name>
<accession>A0ACB8R1B7</accession>
<organism evidence="1 2">
    <name type="scientific">Auriscalpium vulgare</name>
    <dbReference type="NCBI Taxonomy" id="40419"/>
    <lineage>
        <taxon>Eukaryota</taxon>
        <taxon>Fungi</taxon>
        <taxon>Dikarya</taxon>
        <taxon>Basidiomycota</taxon>
        <taxon>Agaricomycotina</taxon>
        <taxon>Agaricomycetes</taxon>
        <taxon>Russulales</taxon>
        <taxon>Auriscalpiaceae</taxon>
        <taxon>Auriscalpium</taxon>
    </lineage>
</organism>
<feature type="non-terminal residue" evidence="1">
    <location>
        <position position="1"/>
    </location>
</feature>
<keyword evidence="2" id="KW-1185">Reference proteome</keyword>
<evidence type="ECO:0000313" key="1">
    <source>
        <dbReference type="EMBL" id="KAI0037672.1"/>
    </source>
</evidence>
<sequence>QYRYERMIKKKRNRTSPFQRGVLAQAFQRNAKPSKEERAALAEELGMPLRSIQIW</sequence>
<evidence type="ECO:0000313" key="2">
    <source>
        <dbReference type="Proteomes" id="UP000814033"/>
    </source>
</evidence>
<reference evidence="1" key="1">
    <citation type="submission" date="2021-02" db="EMBL/GenBank/DDBJ databases">
        <authorList>
            <consortium name="DOE Joint Genome Institute"/>
            <person name="Ahrendt S."/>
            <person name="Looney B.P."/>
            <person name="Miyauchi S."/>
            <person name="Morin E."/>
            <person name="Drula E."/>
            <person name="Courty P.E."/>
            <person name="Chicoki N."/>
            <person name="Fauchery L."/>
            <person name="Kohler A."/>
            <person name="Kuo A."/>
            <person name="Labutti K."/>
            <person name="Pangilinan J."/>
            <person name="Lipzen A."/>
            <person name="Riley R."/>
            <person name="Andreopoulos W."/>
            <person name="He G."/>
            <person name="Johnson J."/>
            <person name="Barry K.W."/>
            <person name="Grigoriev I.V."/>
            <person name="Nagy L."/>
            <person name="Hibbett D."/>
            <person name="Henrissat B."/>
            <person name="Matheny P.B."/>
            <person name="Labbe J."/>
            <person name="Martin F."/>
        </authorList>
    </citation>
    <scope>NUCLEOTIDE SEQUENCE</scope>
    <source>
        <strain evidence="1">FP105234-sp</strain>
    </source>
</reference>
<proteinExistence type="predicted"/>
<feature type="non-terminal residue" evidence="1">
    <location>
        <position position="55"/>
    </location>
</feature>
<protein>
    <submittedName>
        <fullName evidence="1">Uncharacterized protein</fullName>
    </submittedName>
</protein>
<dbReference type="Proteomes" id="UP000814033">
    <property type="component" value="Unassembled WGS sequence"/>
</dbReference>